<dbReference type="InterPro" id="IPR027267">
    <property type="entry name" value="AH/BAR_dom_sf"/>
</dbReference>
<proteinExistence type="predicted"/>
<evidence type="ECO:0000313" key="2">
    <source>
        <dbReference type="Proteomes" id="UP000663873"/>
    </source>
</evidence>
<dbReference type="AlphaFoldDB" id="A0A821YES4"/>
<protein>
    <submittedName>
        <fullName evidence="1">Uncharacterized protein</fullName>
    </submittedName>
</protein>
<sequence>MEKRVEKRQLKYTETKVKAFKARNDYLMTIESV</sequence>
<reference evidence="1" key="1">
    <citation type="submission" date="2021-02" db="EMBL/GenBank/DDBJ databases">
        <authorList>
            <person name="Nowell W R."/>
        </authorList>
    </citation>
    <scope>NUCLEOTIDE SEQUENCE</scope>
</reference>
<keyword evidence="2" id="KW-1185">Reference proteome</keyword>
<gene>
    <name evidence="1" type="ORF">UJA718_LOCUS48153</name>
</gene>
<feature type="non-terminal residue" evidence="1">
    <location>
        <position position="1"/>
    </location>
</feature>
<comment type="caution">
    <text evidence="1">The sequence shown here is derived from an EMBL/GenBank/DDBJ whole genome shotgun (WGS) entry which is preliminary data.</text>
</comment>
<dbReference type="SUPFAM" id="SSF103657">
    <property type="entry name" value="BAR/IMD domain-like"/>
    <property type="match status" value="1"/>
</dbReference>
<accession>A0A821YES4</accession>
<dbReference type="Proteomes" id="UP000663873">
    <property type="component" value="Unassembled WGS sequence"/>
</dbReference>
<feature type="non-terminal residue" evidence="1">
    <location>
        <position position="33"/>
    </location>
</feature>
<name>A0A821YES4_9BILA</name>
<evidence type="ECO:0000313" key="1">
    <source>
        <dbReference type="EMBL" id="CAF4959269.1"/>
    </source>
</evidence>
<organism evidence="1 2">
    <name type="scientific">Rotaria socialis</name>
    <dbReference type="NCBI Taxonomy" id="392032"/>
    <lineage>
        <taxon>Eukaryota</taxon>
        <taxon>Metazoa</taxon>
        <taxon>Spiralia</taxon>
        <taxon>Gnathifera</taxon>
        <taxon>Rotifera</taxon>
        <taxon>Eurotatoria</taxon>
        <taxon>Bdelloidea</taxon>
        <taxon>Philodinida</taxon>
        <taxon>Philodinidae</taxon>
        <taxon>Rotaria</taxon>
    </lineage>
</organism>
<dbReference type="EMBL" id="CAJOBP010094929">
    <property type="protein sequence ID" value="CAF4959269.1"/>
    <property type="molecule type" value="Genomic_DNA"/>
</dbReference>